<feature type="transmembrane region" description="Helical" evidence="1">
    <location>
        <begin position="253"/>
        <end position="277"/>
    </location>
</feature>
<comment type="caution">
    <text evidence="2">The sequence shown here is derived from an EMBL/GenBank/DDBJ whole genome shotgun (WGS) entry which is preliminary data.</text>
</comment>
<evidence type="ECO:0000313" key="2">
    <source>
        <dbReference type="EMBL" id="MBB0244059.1"/>
    </source>
</evidence>
<organism evidence="2 3">
    <name type="scientific">Streptomyces alkaliphilus</name>
    <dbReference type="NCBI Taxonomy" id="1472722"/>
    <lineage>
        <taxon>Bacteria</taxon>
        <taxon>Bacillati</taxon>
        <taxon>Actinomycetota</taxon>
        <taxon>Actinomycetes</taxon>
        <taxon>Kitasatosporales</taxon>
        <taxon>Streptomycetaceae</taxon>
        <taxon>Streptomyces</taxon>
    </lineage>
</organism>
<dbReference type="EMBL" id="VKHT01000166">
    <property type="protein sequence ID" value="MBB0244059.1"/>
    <property type="molecule type" value="Genomic_DNA"/>
</dbReference>
<evidence type="ECO:0000256" key="1">
    <source>
        <dbReference type="SAM" id="Phobius"/>
    </source>
</evidence>
<dbReference type="AlphaFoldDB" id="A0A7W3Y0W0"/>
<dbReference type="Proteomes" id="UP000538929">
    <property type="component" value="Unassembled WGS sequence"/>
</dbReference>
<keyword evidence="1" id="KW-1133">Transmembrane helix</keyword>
<name>A0A7W3Y0W0_9ACTN</name>
<accession>A0A7W3Y0W0</accession>
<feature type="transmembrane region" description="Helical" evidence="1">
    <location>
        <begin position="91"/>
        <end position="111"/>
    </location>
</feature>
<proteinExistence type="predicted"/>
<gene>
    <name evidence="2" type="ORF">FNQ90_08025</name>
</gene>
<protein>
    <submittedName>
        <fullName evidence="2">Uncharacterized protein</fullName>
    </submittedName>
</protein>
<feature type="transmembrane region" description="Helical" evidence="1">
    <location>
        <begin position="210"/>
        <end position="233"/>
    </location>
</feature>
<keyword evidence="1" id="KW-0472">Membrane</keyword>
<sequence length="294" mass="31688">MVIIATLAAIASNFFEIGDQLNRGEGTAAIGDLILTSAFCALFGLFAEMVRAGRQWGRVLLTIFTVLGLLFTGLGLLGIGRPFVGPLQGALAALSFVTSVVGLVLLYAPSANRWLSRVRDGNRMISPRLRKVILTIHVMVGVGWLGLVTGMSAMMASAVLTGSAEHQAAMYRTLGLLDDLFLGMTSMFTLISGILVSTGTKWGLMRRRWVVTKFFTTMGLMLFGFSVIHPLIIRANELVESGAPVRGGELDTVGWAMTASSVLALLTLVFMTTLSTYKPWGPTRWGRPSRTAVR</sequence>
<feature type="transmembrane region" description="Helical" evidence="1">
    <location>
        <begin position="59"/>
        <end position="79"/>
    </location>
</feature>
<reference evidence="3" key="1">
    <citation type="submission" date="2019-10" db="EMBL/GenBank/DDBJ databases">
        <title>Streptomyces sp. nov., a novel actinobacterium isolated from alkaline environment.</title>
        <authorList>
            <person name="Golinska P."/>
        </authorList>
    </citation>
    <scope>NUCLEOTIDE SEQUENCE [LARGE SCALE GENOMIC DNA]</scope>
    <source>
        <strain evidence="3">DSM 42118</strain>
    </source>
</reference>
<feature type="transmembrane region" description="Helical" evidence="1">
    <location>
        <begin position="180"/>
        <end position="198"/>
    </location>
</feature>
<keyword evidence="3" id="KW-1185">Reference proteome</keyword>
<keyword evidence="1" id="KW-0812">Transmembrane</keyword>
<feature type="transmembrane region" description="Helical" evidence="1">
    <location>
        <begin position="132"/>
        <end position="160"/>
    </location>
</feature>
<dbReference type="RefSeq" id="WP_182605744.1">
    <property type="nucleotide sequence ID" value="NZ_VKHT01000166.1"/>
</dbReference>
<evidence type="ECO:0000313" key="3">
    <source>
        <dbReference type="Proteomes" id="UP000538929"/>
    </source>
</evidence>
<feature type="transmembrane region" description="Helical" evidence="1">
    <location>
        <begin position="30"/>
        <end position="47"/>
    </location>
</feature>